<dbReference type="PANTHER" id="PTHR38479">
    <property type="entry name" value="LMO0824 PROTEIN"/>
    <property type="match status" value="1"/>
</dbReference>
<proteinExistence type="predicted"/>
<dbReference type="EMBL" id="BONF01000014">
    <property type="protein sequence ID" value="GIF81554.1"/>
    <property type="molecule type" value="Genomic_DNA"/>
</dbReference>
<dbReference type="Pfam" id="PF06224">
    <property type="entry name" value="AlkZ-like"/>
    <property type="match status" value="1"/>
</dbReference>
<dbReference type="Proteomes" id="UP000601223">
    <property type="component" value="Unassembled WGS sequence"/>
</dbReference>
<dbReference type="PANTHER" id="PTHR38479:SF2">
    <property type="entry name" value="WINGED HELIX DNA-BINDING DOMAIN-CONTAINING PROTEIN"/>
    <property type="match status" value="1"/>
</dbReference>
<evidence type="ECO:0000313" key="1">
    <source>
        <dbReference type="EMBL" id="GIF81554.1"/>
    </source>
</evidence>
<accession>A0A8J3JF93</accession>
<evidence type="ECO:0000313" key="2">
    <source>
        <dbReference type="Proteomes" id="UP000601223"/>
    </source>
</evidence>
<reference evidence="1 2" key="1">
    <citation type="submission" date="2021-01" db="EMBL/GenBank/DDBJ databases">
        <title>Whole genome shotgun sequence of Catellatospora bangladeshensis NBRC 107357.</title>
        <authorList>
            <person name="Komaki H."/>
            <person name="Tamura T."/>
        </authorList>
    </citation>
    <scope>NUCLEOTIDE SEQUENCE [LARGE SCALE GENOMIC DNA]</scope>
    <source>
        <strain evidence="1 2">NBRC 107357</strain>
    </source>
</reference>
<name>A0A8J3JF93_9ACTN</name>
<keyword evidence="2" id="KW-1185">Reference proteome</keyword>
<dbReference type="InterPro" id="IPR009351">
    <property type="entry name" value="AlkZ-like"/>
</dbReference>
<organism evidence="1 2">
    <name type="scientific">Catellatospora bangladeshensis</name>
    <dbReference type="NCBI Taxonomy" id="310355"/>
    <lineage>
        <taxon>Bacteria</taxon>
        <taxon>Bacillati</taxon>
        <taxon>Actinomycetota</taxon>
        <taxon>Actinomycetes</taxon>
        <taxon>Micromonosporales</taxon>
        <taxon>Micromonosporaceae</taxon>
        <taxon>Catellatospora</taxon>
    </lineage>
</organism>
<dbReference type="RefSeq" id="WP_203746025.1">
    <property type="nucleotide sequence ID" value="NZ_BONF01000014.1"/>
</dbReference>
<protein>
    <recommendedName>
        <fullName evidence="3">Winged helix DNA-binding domain-containing protein</fullName>
    </recommendedName>
</protein>
<comment type="caution">
    <text evidence="1">The sequence shown here is derived from an EMBL/GenBank/DDBJ whole genome shotgun (WGS) entry which is preliminary data.</text>
</comment>
<gene>
    <name evidence="1" type="ORF">Cba03nite_29030</name>
</gene>
<dbReference type="AlphaFoldDB" id="A0A8J3JF93"/>
<evidence type="ECO:0008006" key="3">
    <source>
        <dbReference type="Google" id="ProtNLM"/>
    </source>
</evidence>
<sequence>MLTRRDLNRALLARQLLLERSPLGPLEAIEHLVGLPAQAPNPPYVGLWTRLREFQVEDLSELLTARAAVRTPLMRATPHLVSARDAVDIRPFLRAVQERSLSAALRERLRGADPDEVADAGRALVEQRPYTVKELGAALAGQWPDADPAALGAAVRAGVPLVQVPPHGLWGAVGQPAYTSTEHWLGVGDGPRMTLDDLVVRYFAAFGPATVRDVQAWSGLGGLREVVERLGDRLVDHRGEDGVELLDVPGAPLPDPDTPAPGRYLADFDAVLSAYDDSSRIIDDRDLRDVFAVPGVVPGTVLVDGAVRAIWSIDRRKGAATLVVRPLFQIPTRDVQELTEEGERLLAFAAPDATRRDVRFNSRW</sequence>